<organism evidence="1 2">
    <name type="scientific">Parastrongyloides trichosuri</name>
    <name type="common">Possum-specific nematode worm</name>
    <dbReference type="NCBI Taxonomy" id="131310"/>
    <lineage>
        <taxon>Eukaryota</taxon>
        <taxon>Metazoa</taxon>
        <taxon>Ecdysozoa</taxon>
        <taxon>Nematoda</taxon>
        <taxon>Chromadorea</taxon>
        <taxon>Rhabditida</taxon>
        <taxon>Tylenchina</taxon>
        <taxon>Panagrolaimomorpha</taxon>
        <taxon>Strongyloidoidea</taxon>
        <taxon>Strongyloididae</taxon>
        <taxon>Parastrongyloides</taxon>
    </lineage>
</organism>
<evidence type="ECO:0000313" key="2">
    <source>
        <dbReference type="WBParaSite" id="PTRK_0000501900.1"/>
    </source>
</evidence>
<keyword evidence="1" id="KW-1185">Reference proteome</keyword>
<protein>
    <submittedName>
        <fullName evidence="2">FLYWCH-type domain-containing protein</fullName>
    </submittedName>
</protein>
<evidence type="ECO:0000313" key="1">
    <source>
        <dbReference type="Proteomes" id="UP000038045"/>
    </source>
</evidence>
<dbReference type="Proteomes" id="UP000038045">
    <property type="component" value="Unplaced"/>
</dbReference>
<name>A0A0N4ZBW3_PARTI</name>
<sequence length="121" mass="14285">MVNNEILSAMSPSVRPYLDRKRIDHAKSLINYCLVNNRHSRKKINNIVMLLIYCEVHPKRLITTGAYGTLRSYLKFFKKKADFRAKNIYRCWKPGCKEYMKENNVDHNGQPLFKNTTTDED</sequence>
<reference evidence="2" key="1">
    <citation type="submission" date="2017-02" db="UniProtKB">
        <authorList>
            <consortium name="WormBaseParasite"/>
        </authorList>
    </citation>
    <scope>IDENTIFICATION</scope>
</reference>
<dbReference type="WBParaSite" id="PTRK_0000501900.1">
    <property type="protein sequence ID" value="PTRK_0000501900.1"/>
    <property type="gene ID" value="PTRK_0000501900"/>
</dbReference>
<dbReference type="AlphaFoldDB" id="A0A0N4ZBW3"/>
<accession>A0A0N4ZBW3</accession>
<proteinExistence type="predicted"/>